<evidence type="ECO:0000259" key="1">
    <source>
        <dbReference type="Pfam" id="PF07299"/>
    </source>
</evidence>
<sequence length="220" mass="25112">MVKPFIRNHQYNFIHKQVGLLKHACNTVSDPRVVEAVRDRTQYKILEAFPEATELEKQRLEPSTTLRADGEFRDYLNALEPYMAEFGEVTGKQLNKLFPKIKKLKTPDLTAIDYRYVTYLGWTDIATNKMFLVYHLNGQAVGVEGRFTPANKGVCFLCNRHAEVALFSAITKSKPANASPDYYKAIGNYLCVNSDVCNKNITDVTALERFVQEVMGYREV</sequence>
<dbReference type="Gene3D" id="1.20.1280.250">
    <property type="match status" value="1"/>
</dbReference>
<dbReference type="EMBL" id="CP091430">
    <property type="protein sequence ID" value="UVI33692.1"/>
    <property type="molecule type" value="Genomic_DNA"/>
</dbReference>
<organism evidence="3 4">
    <name type="scientific">Paenibacillus spongiae</name>
    <dbReference type="NCBI Taxonomy" id="2909671"/>
    <lineage>
        <taxon>Bacteria</taxon>
        <taxon>Bacillati</taxon>
        <taxon>Bacillota</taxon>
        <taxon>Bacilli</taxon>
        <taxon>Bacillales</taxon>
        <taxon>Paenibacillaceae</taxon>
        <taxon>Paenibacillus</taxon>
    </lineage>
</organism>
<keyword evidence="4" id="KW-1185">Reference proteome</keyword>
<protein>
    <submittedName>
        <fullName evidence="3">FusB/FusC family EF-G-binding protein</fullName>
    </submittedName>
</protein>
<dbReference type="Proteomes" id="UP001057877">
    <property type="component" value="Chromosome"/>
</dbReference>
<name>A0ABY5SI30_9BACL</name>
<feature type="domain" description="Elongation factor G-binding protein N-terminal" evidence="1">
    <location>
        <begin position="5"/>
        <end position="86"/>
    </location>
</feature>
<reference evidence="3" key="1">
    <citation type="submission" date="2022-01" db="EMBL/GenBank/DDBJ databases">
        <title>Paenibacillus spongiae sp. nov., isolated from marine sponge.</title>
        <authorList>
            <person name="Li Z."/>
            <person name="Zhang M."/>
        </authorList>
    </citation>
    <scope>NUCLEOTIDE SEQUENCE</scope>
    <source>
        <strain evidence="3">PHS-Z3</strain>
    </source>
</reference>
<dbReference type="InterPro" id="IPR032330">
    <property type="entry name" value="EF-G-binding_C"/>
</dbReference>
<evidence type="ECO:0000313" key="4">
    <source>
        <dbReference type="Proteomes" id="UP001057877"/>
    </source>
</evidence>
<accession>A0ABY5SI30</accession>
<dbReference type="Pfam" id="PF07299">
    <property type="entry name" value="EF-G-binding_N"/>
    <property type="match status" value="1"/>
</dbReference>
<dbReference type="Pfam" id="PF16571">
    <property type="entry name" value="FBP_C"/>
    <property type="match status" value="1"/>
</dbReference>
<evidence type="ECO:0000259" key="2">
    <source>
        <dbReference type="Pfam" id="PF16571"/>
    </source>
</evidence>
<dbReference type="InterPro" id="IPR038344">
    <property type="entry name" value="EF-G_N_sf"/>
</dbReference>
<proteinExistence type="predicted"/>
<evidence type="ECO:0000313" key="3">
    <source>
        <dbReference type="EMBL" id="UVI33692.1"/>
    </source>
</evidence>
<dbReference type="RefSeq" id="WP_258389746.1">
    <property type="nucleotide sequence ID" value="NZ_CP091430.1"/>
</dbReference>
<dbReference type="CDD" id="cd16342">
    <property type="entry name" value="FusC_FusB"/>
    <property type="match status" value="1"/>
</dbReference>
<dbReference type="InterPro" id="IPR010841">
    <property type="entry name" value="EF-G-binding_N"/>
</dbReference>
<gene>
    <name evidence="3" type="ORF">L1F29_19885</name>
</gene>
<feature type="domain" description="Elongation factor G-binding protein C-terminal treble-clef zinc-finger" evidence="2">
    <location>
        <begin position="102"/>
        <end position="203"/>
    </location>
</feature>